<accession>A0A2H0UG29</accession>
<dbReference type="Proteomes" id="UP000229315">
    <property type="component" value="Unassembled WGS sequence"/>
</dbReference>
<name>A0A2H0UG29_9BACT</name>
<reference evidence="2" key="1">
    <citation type="submission" date="2017-09" db="EMBL/GenBank/DDBJ databases">
        <title>Depth-based differentiation of microbial function through sediment-hosted aquifers and enrichment of novel symbionts in the deep terrestrial subsurface.</title>
        <authorList>
            <person name="Probst A.J."/>
            <person name="Ladd B."/>
            <person name="Jarett J.K."/>
            <person name="Geller-Mcgrath D.E."/>
            <person name="Sieber C.M.K."/>
            <person name="Emerson J.B."/>
            <person name="Anantharaman K."/>
            <person name="Thomas B.C."/>
            <person name="Malmstrom R."/>
            <person name="Stieglmeier M."/>
            <person name="Klingl A."/>
            <person name="Woyke T."/>
            <person name="Ryan C.M."/>
            <person name="Banfield J.F."/>
        </authorList>
    </citation>
    <scope>NUCLEOTIDE SEQUENCE [LARGE SCALE GENOMIC DNA]</scope>
</reference>
<dbReference type="EMBL" id="PFBH01000005">
    <property type="protein sequence ID" value="PIR85368.1"/>
    <property type="molecule type" value="Genomic_DNA"/>
</dbReference>
<gene>
    <name evidence="1" type="ORF">COU15_00895</name>
</gene>
<comment type="caution">
    <text evidence="1">The sequence shown here is derived from an EMBL/GenBank/DDBJ whole genome shotgun (WGS) entry which is preliminary data.</text>
</comment>
<organism evidence="1 2">
    <name type="scientific">Candidatus Kaiserbacteria bacterium CG10_big_fil_rev_8_21_14_0_10_45_20</name>
    <dbReference type="NCBI Taxonomy" id="1974607"/>
    <lineage>
        <taxon>Bacteria</taxon>
        <taxon>Candidatus Kaiseribacteriota</taxon>
    </lineage>
</organism>
<proteinExistence type="predicted"/>
<evidence type="ECO:0000313" key="2">
    <source>
        <dbReference type="Proteomes" id="UP000229315"/>
    </source>
</evidence>
<evidence type="ECO:0000313" key="1">
    <source>
        <dbReference type="EMBL" id="PIR85368.1"/>
    </source>
</evidence>
<sequence length="256" mass="29115">MPEKFPFPTTANGRDLRFKESLKALDLKQLATKLESQVFQKNSYKETDLESLARLVYALRENITTYDSVISDESSARLPSLILWKIINKKRKAEGKKAIRLYFLSGARFRESREVKTKPLLDFLKAHKKEIGTHTLLSTEYISSGRTVQFFGDILKRSNVAYTVASVSVSPMFLPLSFYKGKTSENNFFKGIAYGKSSSKDPKVTGSNANGVIKFPRDPSPHPRLPYSTGWVEDREQVVLARKDIRHIVDALYKLL</sequence>
<dbReference type="AlphaFoldDB" id="A0A2H0UG29"/>
<protein>
    <submittedName>
        <fullName evidence="1">Uncharacterized protein</fullName>
    </submittedName>
</protein>